<dbReference type="InterPro" id="IPR029058">
    <property type="entry name" value="AB_hydrolase_fold"/>
</dbReference>
<feature type="signal peptide" evidence="2">
    <location>
        <begin position="1"/>
        <end position="22"/>
    </location>
</feature>
<dbReference type="HOGENOM" id="CLU_008615_3_1_6"/>
<evidence type="ECO:0000256" key="1">
    <source>
        <dbReference type="ARBA" id="ARBA00022801"/>
    </source>
</evidence>
<dbReference type="EMBL" id="CP008884">
    <property type="protein sequence ID" value="AIF47413.1"/>
    <property type="molecule type" value="Genomic_DNA"/>
</dbReference>
<dbReference type="PANTHER" id="PTHR42776">
    <property type="entry name" value="SERINE PEPTIDASE S9 FAMILY MEMBER"/>
    <property type="match status" value="1"/>
</dbReference>
<keyword evidence="1" id="KW-0378">Hydrolase</keyword>
<feature type="domain" description="Peptidase S9 prolyl oligopeptidase catalytic" evidence="3">
    <location>
        <begin position="443"/>
        <end position="653"/>
    </location>
</feature>
<reference evidence="4 5" key="1">
    <citation type="submission" date="2014-07" db="EMBL/GenBank/DDBJ databases">
        <title>Complete Genome Sequence of Dyella japonica Strain A8 Isolated from Malaysian Tropical Soil.</title>
        <authorList>
            <person name="Hui R.K.H."/>
            <person name="Chen J.-W."/>
            <person name="Chan K.-G."/>
            <person name="Leung F.C.C."/>
        </authorList>
    </citation>
    <scope>NUCLEOTIDE SEQUENCE [LARGE SCALE GENOMIC DNA]</scope>
    <source>
        <strain evidence="4 5">A8</strain>
    </source>
</reference>
<dbReference type="Gene3D" id="3.40.50.1820">
    <property type="entry name" value="alpha/beta hydrolase"/>
    <property type="match status" value="1"/>
</dbReference>
<gene>
    <name evidence="4" type="ORF">HY57_09080</name>
</gene>
<feature type="chain" id="PRO_5001706756" evidence="2">
    <location>
        <begin position="23"/>
        <end position="658"/>
    </location>
</feature>
<dbReference type="RefSeq" id="WP_026033941.1">
    <property type="nucleotide sequence ID" value="NZ_ALOY01000153.1"/>
</dbReference>
<protein>
    <submittedName>
        <fullName evidence="4">Prolyl oligopeptidase</fullName>
    </submittedName>
</protein>
<dbReference type="OrthoDB" id="4269629at2"/>
<dbReference type="PATRIC" id="fig|1217721.7.peg.1881"/>
<proteinExistence type="predicted"/>
<dbReference type="GO" id="GO:0006508">
    <property type="term" value="P:proteolysis"/>
    <property type="evidence" value="ECO:0007669"/>
    <property type="project" value="InterPro"/>
</dbReference>
<dbReference type="STRING" id="1217721.HY57_09080"/>
<dbReference type="KEGG" id="dja:HY57_09080"/>
<accession>A0A075K5G2</accession>
<sequence>MRKLLGRAVGCALYVLSGAVCAAAVPLADLARHVQYDNVKISSDGRYLAATAVVKGKPMLALVDLTKGTGVMMKPREGNQVIDLYWANGHRVLYTEGTKVSGFDRPVPTGEIFAVNGDGTGSELLFGYRAGDTARSTHLKKREPERASAMVIDTLRDDENHVLISVVPWDSGADGAFNEIFALDVRDGGKRKVATAPLRSARFITDHHGVVRFAAGVDSQAHGQVYYREGEGKSWRLLFQGSAENNVPVPLAFNRDDSRVYMACDVPGKAGALCPWDVATQLMQPPVWTNATADISGLVRSLDRQDIEGVQSMPGTPTTEGIVAGSDAMKVISSLSQALPGRSVEIVSSTDDGSKVVALASSDLDPGTFYLWDAATGKASQLLQRAPWVKPEQMASKRPVAFKARDGMSLHGYLSMPPGAEESKHLPTVIYVHGGPFGVRDDWEFDPYVQMLATRGYAVLQVNYRGSGGYGRAFEEAGYREWGGKMQDDVTDATHWAIQQGIAAPDRICIFGGSYGGYAALEGAIKEPDLYRCAIGYVGVYDLPMMFTDGDISDRRAGMSYLRTTLGTDQAELAGRSPLNQLDRLKARVMLIVGGEDERVPPVQGQNLHAALQKRGVAHEWLYKSGEAHGFYVEENITELFEQVTQFLDRSLQGAAAP</sequence>
<dbReference type="Proteomes" id="UP000027987">
    <property type="component" value="Chromosome"/>
</dbReference>
<dbReference type="GO" id="GO:0004252">
    <property type="term" value="F:serine-type endopeptidase activity"/>
    <property type="evidence" value="ECO:0007669"/>
    <property type="project" value="TreeGrafter"/>
</dbReference>
<dbReference type="SUPFAM" id="SSF82171">
    <property type="entry name" value="DPP6 N-terminal domain-like"/>
    <property type="match status" value="1"/>
</dbReference>
<dbReference type="PANTHER" id="PTHR42776:SF27">
    <property type="entry name" value="DIPEPTIDYL PEPTIDASE FAMILY MEMBER 6"/>
    <property type="match status" value="1"/>
</dbReference>
<dbReference type="AlphaFoldDB" id="A0A075K5G2"/>
<keyword evidence="5" id="KW-1185">Reference proteome</keyword>
<name>A0A075K5G2_9GAMM</name>
<evidence type="ECO:0000313" key="4">
    <source>
        <dbReference type="EMBL" id="AIF47413.1"/>
    </source>
</evidence>
<keyword evidence="2" id="KW-0732">Signal</keyword>
<organism evidence="4 5">
    <name type="scientific">Dyella japonica A8</name>
    <dbReference type="NCBI Taxonomy" id="1217721"/>
    <lineage>
        <taxon>Bacteria</taxon>
        <taxon>Pseudomonadati</taxon>
        <taxon>Pseudomonadota</taxon>
        <taxon>Gammaproteobacteria</taxon>
        <taxon>Lysobacterales</taxon>
        <taxon>Rhodanobacteraceae</taxon>
        <taxon>Dyella</taxon>
    </lineage>
</organism>
<dbReference type="Pfam" id="PF00326">
    <property type="entry name" value="Peptidase_S9"/>
    <property type="match status" value="1"/>
</dbReference>
<evidence type="ECO:0000313" key="5">
    <source>
        <dbReference type="Proteomes" id="UP000027987"/>
    </source>
</evidence>
<dbReference type="InterPro" id="IPR001375">
    <property type="entry name" value="Peptidase_S9_cat"/>
</dbReference>
<evidence type="ECO:0000256" key="2">
    <source>
        <dbReference type="SAM" id="SignalP"/>
    </source>
</evidence>
<evidence type="ECO:0000259" key="3">
    <source>
        <dbReference type="Pfam" id="PF00326"/>
    </source>
</evidence>
<dbReference type="SUPFAM" id="SSF53474">
    <property type="entry name" value="alpha/beta-Hydrolases"/>
    <property type="match status" value="1"/>
</dbReference>